<name>A0A0D8XI02_DICVI</name>
<dbReference type="Gene3D" id="3.90.1150.10">
    <property type="entry name" value="Aspartate Aminotransferase, domain 1"/>
    <property type="match status" value="1"/>
</dbReference>
<dbReference type="AlphaFoldDB" id="A0A0D8XI02"/>
<dbReference type="PROSITE" id="PS51340">
    <property type="entry name" value="MOSC"/>
    <property type="match status" value="1"/>
</dbReference>
<dbReference type="InterPro" id="IPR005302">
    <property type="entry name" value="MoCF_Sase_C"/>
</dbReference>
<protein>
    <submittedName>
        <fullName evidence="2">MOSC domain protein</fullName>
    </submittedName>
</protein>
<dbReference type="GO" id="GO:0003824">
    <property type="term" value="F:catalytic activity"/>
    <property type="evidence" value="ECO:0007669"/>
    <property type="project" value="InterPro"/>
</dbReference>
<dbReference type="GO" id="GO:0030151">
    <property type="term" value="F:molybdenum ion binding"/>
    <property type="evidence" value="ECO:0007669"/>
    <property type="project" value="InterPro"/>
</dbReference>
<dbReference type="SUPFAM" id="SSF53383">
    <property type="entry name" value="PLP-dependent transferases"/>
    <property type="match status" value="1"/>
</dbReference>
<dbReference type="OrthoDB" id="420046at2759"/>
<dbReference type="InterPro" id="IPR011037">
    <property type="entry name" value="Pyrv_Knase-like_insert_dom_sf"/>
</dbReference>
<dbReference type="InterPro" id="IPR000192">
    <property type="entry name" value="Aminotrans_V_dom"/>
</dbReference>
<accession>A0A0D8XI02</accession>
<dbReference type="Pfam" id="PF00266">
    <property type="entry name" value="Aminotran_5"/>
    <property type="match status" value="1"/>
</dbReference>
<feature type="domain" description="MOSC" evidence="1">
    <location>
        <begin position="273"/>
        <end position="401"/>
    </location>
</feature>
<proteinExistence type="predicted"/>
<dbReference type="Pfam" id="PF03473">
    <property type="entry name" value="MOSC"/>
    <property type="match status" value="1"/>
</dbReference>
<dbReference type="Proteomes" id="UP000053766">
    <property type="component" value="Unassembled WGS sequence"/>
</dbReference>
<sequence length="401" mass="45055">MPYLDHAGAALSSEQQLRDVFEFLLSTPLANPHSNHMTSATTKLMIEDARLRLEHGTQNYTAICTLTKGFVDLKRYGGIQKINNNTKQIALAAHEMLKNKTHWNGISAVKIYGWRNTEMQGPIIAFNLLRVDGSYTDDTITKRVQNGKECGDSKDIVECRPTGALRISFGRQSTLEDVLALDQMLNYCFLGLQSSIQIVYPMKICDYTAVITCLIVYPIDEANTTLTLYDVNSLQSTIHMSLLDDNERKQCSVVCLNTVPTTECSINVSKWISSIVELPDCKLRRIQKDSKRSLSNEAPYLVVNEASIKILADIIGLSTSETIDRFRPNIVVKGIPPFIEDTANIMRIDDICFEIIKKCTRCEMICVNPTSGLKEPQLIVALRDFRKREKVVRASPTTYSS</sequence>
<gene>
    <name evidence="2" type="ORF">DICVIV_09739</name>
</gene>
<dbReference type="InterPro" id="IPR015422">
    <property type="entry name" value="PyrdxlP-dep_Trfase_small"/>
</dbReference>
<dbReference type="SUPFAM" id="SSF50800">
    <property type="entry name" value="PK beta-barrel domain-like"/>
    <property type="match status" value="1"/>
</dbReference>
<reference evidence="3" key="2">
    <citation type="journal article" date="2016" name="Sci. Rep.">
        <title>Dictyocaulus viviparus genome, variome and transcriptome elucidate lungworm biology and support future intervention.</title>
        <authorList>
            <person name="McNulty S.N."/>
            <person name="Strube C."/>
            <person name="Rosa B.A."/>
            <person name="Martin J.C."/>
            <person name="Tyagi R."/>
            <person name="Choi Y.J."/>
            <person name="Wang Q."/>
            <person name="Hallsworth Pepin K."/>
            <person name="Zhang X."/>
            <person name="Ozersky P."/>
            <person name="Wilson R.K."/>
            <person name="Sternberg P.W."/>
            <person name="Gasser R.B."/>
            <person name="Mitreva M."/>
        </authorList>
    </citation>
    <scope>NUCLEOTIDE SEQUENCE [LARGE SCALE GENOMIC DNA]</scope>
    <source>
        <strain evidence="3">HannoverDv2000</strain>
    </source>
</reference>
<dbReference type="PANTHER" id="PTHR14237:SF19">
    <property type="entry name" value="MITOCHONDRIAL AMIDOXIME REDUCING COMPONENT 1"/>
    <property type="match status" value="1"/>
</dbReference>
<dbReference type="EMBL" id="KN716489">
    <property type="protein sequence ID" value="KJH44228.1"/>
    <property type="molecule type" value="Genomic_DNA"/>
</dbReference>
<evidence type="ECO:0000313" key="3">
    <source>
        <dbReference type="Proteomes" id="UP000053766"/>
    </source>
</evidence>
<dbReference type="InterPro" id="IPR015424">
    <property type="entry name" value="PyrdxlP-dep_Trfase"/>
</dbReference>
<dbReference type="STRING" id="29172.A0A0D8XI02"/>
<organism evidence="2 3">
    <name type="scientific">Dictyocaulus viviparus</name>
    <name type="common">Bovine lungworm</name>
    <dbReference type="NCBI Taxonomy" id="29172"/>
    <lineage>
        <taxon>Eukaryota</taxon>
        <taxon>Metazoa</taxon>
        <taxon>Ecdysozoa</taxon>
        <taxon>Nematoda</taxon>
        <taxon>Chromadorea</taxon>
        <taxon>Rhabditida</taxon>
        <taxon>Rhabditina</taxon>
        <taxon>Rhabditomorpha</taxon>
        <taxon>Strongyloidea</taxon>
        <taxon>Metastrongylidae</taxon>
        <taxon>Dictyocaulus</taxon>
    </lineage>
</organism>
<keyword evidence="3" id="KW-1185">Reference proteome</keyword>
<dbReference type="GO" id="GO:0030170">
    <property type="term" value="F:pyridoxal phosphate binding"/>
    <property type="evidence" value="ECO:0007669"/>
    <property type="project" value="InterPro"/>
</dbReference>
<evidence type="ECO:0000313" key="2">
    <source>
        <dbReference type="EMBL" id="KJH44228.1"/>
    </source>
</evidence>
<reference evidence="2 3" key="1">
    <citation type="submission" date="2013-11" db="EMBL/GenBank/DDBJ databases">
        <title>Draft genome of the bovine lungworm Dictyocaulus viviparus.</title>
        <authorList>
            <person name="Mitreva M."/>
        </authorList>
    </citation>
    <scope>NUCLEOTIDE SEQUENCE [LARGE SCALE GENOMIC DNA]</scope>
    <source>
        <strain evidence="2 3">HannoverDv2000</strain>
    </source>
</reference>
<dbReference type="PANTHER" id="PTHR14237">
    <property type="entry name" value="MOLYBDOPTERIN COFACTOR SULFURASE MOSC"/>
    <property type="match status" value="1"/>
</dbReference>
<evidence type="ECO:0000259" key="1">
    <source>
        <dbReference type="PROSITE" id="PS51340"/>
    </source>
</evidence>